<dbReference type="SUPFAM" id="SSF51445">
    <property type="entry name" value="(Trans)glycosidases"/>
    <property type="match status" value="1"/>
</dbReference>
<dbReference type="PANTHER" id="PTHR11177">
    <property type="entry name" value="CHITINASE"/>
    <property type="match status" value="1"/>
</dbReference>
<feature type="domain" description="GH18" evidence="6">
    <location>
        <begin position="19"/>
        <end position="363"/>
    </location>
</feature>
<evidence type="ECO:0000256" key="4">
    <source>
        <dbReference type="RuleBase" id="RU000489"/>
    </source>
</evidence>
<dbReference type="STRING" id="30066.A0A182V0P8"/>
<dbReference type="Pfam" id="PF00704">
    <property type="entry name" value="Glyco_hydro_18"/>
    <property type="match status" value="1"/>
</dbReference>
<dbReference type="GO" id="GO:0004568">
    <property type="term" value="F:chitinase activity"/>
    <property type="evidence" value="ECO:0007669"/>
    <property type="project" value="UniProtKB-ARBA"/>
</dbReference>
<keyword evidence="3 4" id="KW-0326">Glycosidase</keyword>
<dbReference type="Gene3D" id="3.10.50.10">
    <property type="match status" value="1"/>
</dbReference>
<accession>A0A182V0P8</accession>
<dbReference type="SMART" id="SM00636">
    <property type="entry name" value="Glyco_18"/>
    <property type="match status" value="1"/>
</dbReference>
<dbReference type="InterPro" id="IPR050314">
    <property type="entry name" value="Glycosyl_Hydrlase_18"/>
</dbReference>
<dbReference type="PANTHER" id="PTHR11177:SF360">
    <property type="entry name" value="CHITINASE 4-RELATED"/>
    <property type="match status" value="1"/>
</dbReference>
<evidence type="ECO:0000313" key="7">
    <source>
        <dbReference type="EnsemblMetazoa" id="AMEM006901-PA"/>
    </source>
</evidence>
<evidence type="ECO:0000313" key="8">
    <source>
        <dbReference type="Proteomes" id="UP000075903"/>
    </source>
</evidence>
<dbReference type="InterPro" id="IPR001223">
    <property type="entry name" value="Glyco_hydro18_cat"/>
</dbReference>
<dbReference type="AlphaFoldDB" id="A0A182V0P8"/>
<reference evidence="7" key="1">
    <citation type="submission" date="2020-05" db="UniProtKB">
        <authorList>
            <consortium name="EnsemblMetazoa"/>
        </authorList>
    </citation>
    <scope>IDENTIFICATION</scope>
    <source>
        <strain evidence="7">MAF</strain>
    </source>
</reference>
<evidence type="ECO:0000256" key="1">
    <source>
        <dbReference type="ARBA" id="ARBA00022729"/>
    </source>
</evidence>
<dbReference type="GO" id="GO:0005576">
    <property type="term" value="C:extracellular region"/>
    <property type="evidence" value="ECO:0007669"/>
    <property type="project" value="TreeGrafter"/>
</dbReference>
<dbReference type="GO" id="GO:0006032">
    <property type="term" value="P:chitin catabolic process"/>
    <property type="evidence" value="ECO:0007669"/>
    <property type="project" value="UniProtKB-ARBA"/>
</dbReference>
<dbReference type="InterPro" id="IPR011583">
    <property type="entry name" value="Chitinase_II/V-like_cat"/>
</dbReference>
<dbReference type="InterPro" id="IPR017853">
    <property type="entry name" value="GH"/>
</dbReference>
<dbReference type="Proteomes" id="UP000075903">
    <property type="component" value="Unassembled WGS sequence"/>
</dbReference>
<dbReference type="Gene3D" id="3.20.20.80">
    <property type="entry name" value="Glycosidases"/>
    <property type="match status" value="1"/>
</dbReference>
<keyword evidence="1" id="KW-0732">Signal</keyword>
<dbReference type="GO" id="GO:0008061">
    <property type="term" value="F:chitin binding"/>
    <property type="evidence" value="ECO:0007669"/>
    <property type="project" value="InterPro"/>
</dbReference>
<keyword evidence="8" id="KW-1185">Reference proteome</keyword>
<dbReference type="VEuPathDB" id="VectorBase:AMEM21_000980"/>
<dbReference type="PROSITE" id="PS01095">
    <property type="entry name" value="GH18_1"/>
    <property type="match status" value="1"/>
</dbReference>
<dbReference type="VEuPathDB" id="VectorBase:AMEM006901"/>
<dbReference type="InterPro" id="IPR001579">
    <property type="entry name" value="Glyco_hydro_18_chit_AS"/>
</dbReference>
<name>A0A182V0P8_ANOME</name>
<evidence type="ECO:0000256" key="3">
    <source>
        <dbReference type="ARBA" id="ARBA00023295"/>
    </source>
</evidence>
<dbReference type="PROSITE" id="PS51910">
    <property type="entry name" value="GH18_2"/>
    <property type="match status" value="1"/>
</dbReference>
<proteinExistence type="inferred from homology"/>
<protein>
    <recommendedName>
        <fullName evidence="6">GH18 domain-containing protein</fullName>
    </recommendedName>
</protein>
<organism evidence="7 8">
    <name type="scientific">Anopheles merus</name>
    <name type="common">Mosquito</name>
    <dbReference type="NCBI Taxonomy" id="30066"/>
    <lineage>
        <taxon>Eukaryota</taxon>
        <taxon>Metazoa</taxon>
        <taxon>Ecdysozoa</taxon>
        <taxon>Arthropoda</taxon>
        <taxon>Hexapoda</taxon>
        <taxon>Insecta</taxon>
        <taxon>Pterygota</taxon>
        <taxon>Neoptera</taxon>
        <taxon>Endopterygota</taxon>
        <taxon>Diptera</taxon>
        <taxon>Nematocera</taxon>
        <taxon>Culicoidea</taxon>
        <taxon>Culicidae</taxon>
        <taxon>Anophelinae</taxon>
        <taxon>Anopheles</taxon>
    </lineage>
</organism>
<evidence type="ECO:0000259" key="6">
    <source>
        <dbReference type="PROSITE" id="PS51910"/>
    </source>
</evidence>
<comment type="similarity">
    <text evidence="5">Belongs to the glycosyl hydrolase 18 family.</text>
</comment>
<keyword evidence="2 4" id="KW-0378">Hydrolase</keyword>
<dbReference type="InterPro" id="IPR029070">
    <property type="entry name" value="Chitinase_insertion_sf"/>
</dbReference>
<dbReference type="SUPFAM" id="SSF54556">
    <property type="entry name" value="Chitinase insertion domain"/>
    <property type="match status" value="1"/>
</dbReference>
<evidence type="ECO:0000256" key="5">
    <source>
        <dbReference type="RuleBase" id="RU004453"/>
    </source>
</evidence>
<dbReference type="EnsemblMetazoa" id="AMEM006901-RA">
    <property type="protein sequence ID" value="AMEM006901-PA"/>
    <property type="gene ID" value="AMEM006901"/>
</dbReference>
<dbReference type="GO" id="GO:0005975">
    <property type="term" value="P:carbohydrate metabolic process"/>
    <property type="evidence" value="ECO:0007669"/>
    <property type="project" value="InterPro"/>
</dbReference>
<sequence>MFTVNIRPSYQKHLNMPSKPIFGFYGGWATYRSGKGRCTVDDLNPHLCTHLIYAFVALDHNGSIVQKDDTERNAMHRFNCLRNSNPSLKTLVSVGGAVGCGSAFASVAASSSLRASFARNVRGFCESYGFNGVDIDWEFPESSSDQSNFVQLLSALSSELHSNGLLLTTSVGVNRPYDMSGIARHVDYILLMSYDYNGSWDSYTGHNAPLSWGSVETDYQRRLNVEASVSDWIGRGGVPKSKLIVGLAAYGRTFTLSSSGNYKPRASATGAGRSGPYTQQQGTLAYYEVRDAFGEGRIWDDQQHVPYAVSGDQWVSYDDPQSIRMKCEFIRREGLGGAMIWSIDQDEFQGGRFTLLRTVAECL</sequence>
<evidence type="ECO:0000256" key="2">
    <source>
        <dbReference type="ARBA" id="ARBA00022801"/>
    </source>
</evidence>